<dbReference type="RefSeq" id="WP_144635364.1">
    <property type="nucleotide sequence ID" value="NZ_BNAX01000016.1"/>
</dbReference>
<protein>
    <recommendedName>
        <fullName evidence="4">DUF4175 domain-containing protein</fullName>
    </recommendedName>
</protein>
<feature type="transmembrane region" description="Helical" evidence="1">
    <location>
        <begin position="49"/>
        <end position="69"/>
    </location>
</feature>
<keyword evidence="1" id="KW-1133">Transmembrane helix</keyword>
<keyword evidence="1" id="KW-0812">Transmembrane</keyword>
<proteinExistence type="predicted"/>
<accession>A0A558AJ46</accession>
<evidence type="ECO:0000313" key="2">
    <source>
        <dbReference type="EMBL" id="TVT24285.1"/>
    </source>
</evidence>
<organism evidence="2 3">
    <name type="scientific">Amycolatopsis acidiphila</name>
    <dbReference type="NCBI Taxonomy" id="715473"/>
    <lineage>
        <taxon>Bacteria</taxon>
        <taxon>Bacillati</taxon>
        <taxon>Actinomycetota</taxon>
        <taxon>Actinomycetes</taxon>
        <taxon>Pseudonocardiales</taxon>
        <taxon>Pseudonocardiaceae</taxon>
        <taxon>Amycolatopsis</taxon>
    </lineage>
</organism>
<evidence type="ECO:0000256" key="1">
    <source>
        <dbReference type="SAM" id="Phobius"/>
    </source>
</evidence>
<keyword evidence="3" id="KW-1185">Reference proteome</keyword>
<sequence>MSLVDSRGERGRPVFARAETAGSEFRERVIPSGKGNPSQKGFHGEKESAMLGLLALLLLVWLVFIVVGVAVKGLFWLLILGVVLFAVTGVIGFVKREALGRGRH</sequence>
<dbReference type="EMBL" id="VJZA01000007">
    <property type="protein sequence ID" value="TVT24285.1"/>
    <property type="molecule type" value="Genomic_DNA"/>
</dbReference>
<dbReference type="OrthoDB" id="3638165at2"/>
<dbReference type="Proteomes" id="UP000318578">
    <property type="component" value="Unassembled WGS sequence"/>
</dbReference>
<reference evidence="2 3" key="1">
    <citation type="submission" date="2019-07" db="EMBL/GenBank/DDBJ databases">
        <title>New species of Amycolatopsis and Streptomyces.</title>
        <authorList>
            <person name="Duangmal K."/>
            <person name="Teo W.F.A."/>
            <person name="Lipun K."/>
        </authorList>
    </citation>
    <scope>NUCLEOTIDE SEQUENCE [LARGE SCALE GENOMIC DNA]</scope>
    <source>
        <strain evidence="2 3">JCM 30562</strain>
    </source>
</reference>
<feature type="transmembrane region" description="Helical" evidence="1">
    <location>
        <begin position="75"/>
        <end position="94"/>
    </location>
</feature>
<evidence type="ECO:0000313" key="3">
    <source>
        <dbReference type="Proteomes" id="UP000318578"/>
    </source>
</evidence>
<name>A0A558AJ46_9PSEU</name>
<dbReference type="AlphaFoldDB" id="A0A558AJ46"/>
<evidence type="ECO:0008006" key="4">
    <source>
        <dbReference type="Google" id="ProtNLM"/>
    </source>
</evidence>
<comment type="caution">
    <text evidence="2">The sequence shown here is derived from an EMBL/GenBank/DDBJ whole genome shotgun (WGS) entry which is preliminary data.</text>
</comment>
<keyword evidence="1" id="KW-0472">Membrane</keyword>
<gene>
    <name evidence="2" type="ORF">FNH06_06865</name>
</gene>